<dbReference type="AlphaFoldDB" id="A0A4Q0YA62"/>
<evidence type="ECO:0000256" key="3">
    <source>
        <dbReference type="PROSITE-ProRule" id="PRU00284"/>
    </source>
</evidence>
<keyword evidence="6" id="KW-0472">Membrane</keyword>
<dbReference type="SUPFAM" id="SSF58104">
    <property type="entry name" value="Methyl-accepting chemotaxis protein (MCP) signaling domain"/>
    <property type="match status" value="1"/>
</dbReference>
<keyword evidence="6" id="KW-0812">Transmembrane</keyword>
<feature type="compositionally biased region" description="Basic and acidic residues" evidence="5">
    <location>
        <begin position="615"/>
        <end position="648"/>
    </location>
</feature>
<dbReference type="EMBL" id="PDKJ01000010">
    <property type="protein sequence ID" value="RXJ67152.1"/>
    <property type="molecule type" value="Genomic_DNA"/>
</dbReference>
<proteinExistence type="inferred from homology"/>
<organism evidence="8 9">
    <name type="scientific">Halarcobacter ebronensis</name>
    <dbReference type="NCBI Taxonomy" id="1462615"/>
    <lineage>
        <taxon>Bacteria</taxon>
        <taxon>Pseudomonadati</taxon>
        <taxon>Campylobacterota</taxon>
        <taxon>Epsilonproteobacteria</taxon>
        <taxon>Campylobacterales</taxon>
        <taxon>Arcobacteraceae</taxon>
        <taxon>Halarcobacter</taxon>
    </lineage>
</organism>
<dbReference type="InterPro" id="IPR004089">
    <property type="entry name" value="MCPsignal_dom"/>
</dbReference>
<feature type="domain" description="Methyl-accepting transducer" evidence="7">
    <location>
        <begin position="359"/>
        <end position="588"/>
    </location>
</feature>
<dbReference type="Pfam" id="PF00015">
    <property type="entry name" value="MCPsignal"/>
    <property type="match status" value="1"/>
</dbReference>
<evidence type="ECO:0000256" key="1">
    <source>
        <dbReference type="ARBA" id="ARBA00022500"/>
    </source>
</evidence>
<keyword evidence="6" id="KW-1133">Transmembrane helix</keyword>
<name>A0A4Q0YA62_9BACT</name>
<evidence type="ECO:0000256" key="4">
    <source>
        <dbReference type="SAM" id="Coils"/>
    </source>
</evidence>
<sequence length="662" mass="72981">MLKNFSTKFKLALVPIVYIVIVTIVTIIFTYYNNVVKTRIQAAEKTDIFIQDVLKGRIAVYQFLRTPNDSNIDNVHKSFETLDDKVNEFKSGLTVQKNIEICDEILKESSDYIEHFDAFAKKRVEEFNNGILNESSEIKPIIAQLAETGLRLEKELNQINSSAKELSLEAESTMNNILIAIGIISIIIFLIFSLVLSNIIISSIEKFKDGLSSFFAYINRETQESKLLVIEGKDEFAMMAASVNESIEKTKIGLNKDNETVKEVLAIVEKANKGYMDQKVLSHPNNPQLVQLCDALNAMLSGLKNRVDSINKILNEFSNYNFTSKLDTKGIEGDMASLVNSLNFLTDEISTLLKQSYTIGLTLDKSSDQLIINVDTLNRSSTEAAASLEETAAALEEITSTIVNNAENVHLMSEYAKNLSSSAKTGQTLAQNTTKAMEDITDQVNSINEAISVIDQIAFQTNILSLNAAVEAATAGEAGKGFAVVAQEVRNLASRSAEAAKEIKELVENATSKAAQGKDISSQMIKGYDELLVDIKKSTEKIEEIANASKEQEQGITQINDAVNQLDQQTQQNALIATQTHDIAAETDAIAKEIVADAQSKEFLGKNKVVARTSTKSDRKESSSSSSKHESKKVESHSSKKTEVKDKAITSNVKDDDEWESF</sequence>
<feature type="transmembrane region" description="Helical" evidence="6">
    <location>
        <begin position="12"/>
        <end position="32"/>
    </location>
</feature>
<keyword evidence="3" id="KW-0807">Transducer</keyword>
<dbReference type="SMART" id="SM00283">
    <property type="entry name" value="MA"/>
    <property type="match status" value="1"/>
</dbReference>
<keyword evidence="4" id="KW-0175">Coiled coil</keyword>
<dbReference type="RefSeq" id="WP_128982136.1">
    <property type="nucleotide sequence ID" value="NZ_PDKJ01000010.1"/>
</dbReference>
<feature type="transmembrane region" description="Helical" evidence="6">
    <location>
        <begin position="177"/>
        <end position="201"/>
    </location>
</feature>
<comment type="similarity">
    <text evidence="2">Belongs to the methyl-accepting chemotaxis (MCP) protein family.</text>
</comment>
<dbReference type="GO" id="GO:0007165">
    <property type="term" value="P:signal transduction"/>
    <property type="evidence" value="ECO:0007669"/>
    <property type="project" value="UniProtKB-KW"/>
</dbReference>
<evidence type="ECO:0000256" key="5">
    <source>
        <dbReference type="SAM" id="MobiDB-lite"/>
    </source>
</evidence>
<dbReference type="GO" id="GO:0004888">
    <property type="term" value="F:transmembrane signaling receptor activity"/>
    <property type="evidence" value="ECO:0007669"/>
    <property type="project" value="TreeGrafter"/>
</dbReference>
<keyword evidence="1" id="KW-0145">Chemotaxis</keyword>
<evidence type="ECO:0000313" key="8">
    <source>
        <dbReference type="EMBL" id="RXJ67152.1"/>
    </source>
</evidence>
<evidence type="ECO:0000313" key="9">
    <source>
        <dbReference type="Proteomes" id="UP000290172"/>
    </source>
</evidence>
<evidence type="ECO:0000259" key="7">
    <source>
        <dbReference type="PROSITE" id="PS50111"/>
    </source>
</evidence>
<feature type="region of interest" description="Disordered" evidence="5">
    <location>
        <begin position="610"/>
        <end position="662"/>
    </location>
</feature>
<dbReference type="GO" id="GO:0006935">
    <property type="term" value="P:chemotaxis"/>
    <property type="evidence" value="ECO:0007669"/>
    <property type="project" value="UniProtKB-KW"/>
</dbReference>
<dbReference type="InterPro" id="IPR051310">
    <property type="entry name" value="MCP_chemotaxis"/>
</dbReference>
<dbReference type="PANTHER" id="PTHR43531:SF11">
    <property type="entry name" value="METHYL-ACCEPTING CHEMOTAXIS PROTEIN 3"/>
    <property type="match status" value="1"/>
</dbReference>
<gene>
    <name evidence="8" type="ORF">CRV08_11210</name>
</gene>
<dbReference type="PANTHER" id="PTHR43531">
    <property type="entry name" value="PROTEIN ICFG"/>
    <property type="match status" value="1"/>
</dbReference>
<dbReference type="GO" id="GO:0005886">
    <property type="term" value="C:plasma membrane"/>
    <property type="evidence" value="ECO:0007669"/>
    <property type="project" value="TreeGrafter"/>
</dbReference>
<protein>
    <submittedName>
        <fullName evidence="8">Chemotaxis protein</fullName>
    </submittedName>
</protein>
<evidence type="ECO:0000256" key="2">
    <source>
        <dbReference type="ARBA" id="ARBA00029447"/>
    </source>
</evidence>
<evidence type="ECO:0000256" key="6">
    <source>
        <dbReference type="SAM" id="Phobius"/>
    </source>
</evidence>
<feature type="coiled-coil region" evidence="4">
    <location>
        <begin position="489"/>
        <end position="548"/>
    </location>
</feature>
<dbReference type="PROSITE" id="PS50111">
    <property type="entry name" value="CHEMOTAXIS_TRANSDUC_2"/>
    <property type="match status" value="1"/>
</dbReference>
<dbReference type="Proteomes" id="UP000290172">
    <property type="component" value="Unassembled WGS sequence"/>
</dbReference>
<reference evidence="8 9" key="1">
    <citation type="submission" date="2017-10" db="EMBL/GenBank/DDBJ databases">
        <title>Genomics of the genus Arcobacter.</title>
        <authorList>
            <person name="Perez-Cataluna A."/>
            <person name="Figueras M.J."/>
        </authorList>
    </citation>
    <scope>NUCLEOTIDE SEQUENCE [LARGE SCALE GENOMIC DNA]</scope>
    <source>
        <strain evidence="8 9">CECT 8993</strain>
    </source>
</reference>
<comment type="caution">
    <text evidence="8">The sequence shown here is derived from an EMBL/GenBank/DDBJ whole genome shotgun (WGS) entry which is preliminary data.</text>
</comment>
<accession>A0A4Q0YA62</accession>
<dbReference type="Gene3D" id="1.10.287.950">
    <property type="entry name" value="Methyl-accepting chemotaxis protein"/>
    <property type="match status" value="1"/>
</dbReference>